<keyword evidence="3" id="KW-1185">Reference proteome</keyword>
<reference evidence="2 3" key="1">
    <citation type="journal article" date="2017" name="Mol. Biol. Evol.">
        <title>The 4-celled Tetrabaena socialis nuclear genome reveals the essential components for genetic control of cell number at the origin of multicellularity in the volvocine lineage.</title>
        <authorList>
            <person name="Featherston J."/>
            <person name="Arakaki Y."/>
            <person name="Hanschen E.R."/>
            <person name="Ferris P.J."/>
            <person name="Michod R.E."/>
            <person name="Olson B.J.S.C."/>
            <person name="Nozaki H."/>
            <person name="Durand P.M."/>
        </authorList>
    </citation>
    <scope>NUCLEOTIDE SEQUENCE [LARGE SCALE GENOMIC DNA]</scope>
    <source>
        <strain evidence="2 3">NIES-571</strain>
    </source>
</reference>
<organism evidence="2 3">
    <name type="scientific">Tetrabaena socialis</name>
    <dbReference type="NCBI Taxonomy" id="47790"/>
    <lineage>
        <taxon>Eukaryota</taxon>
        <taxon>Viridiplantae</taxon>
        <taxon>Chlorophyta</taxon>
        <taxon>core chlorophytes</taxon>
        <taxon>Chlorophyceae</taxon>
        <taxon>CS clade</taxon>
        <taxon>Chlamydomonadales</taxon>
        <taxon>Tetrabaenaceae</taxon>
        <taxon>Tetrabaena</taxon>
    </lineage>
</organism>
<protein>
    <submittedName>
        <fullName evidence="2">Uncharacterized protein</fullName>
    </submittedName>
</protein>
<dbReference type="AlphaFoldDB" id="A0A2J8AIJ7"/>
<dbReference type="EMBL" id="PGGS01000010">
    <property type="protein sequence ID" value="PNH12337.1"/>
    <property type="molecule type" value="Genomic_DNA"/>
</dbReference>
<accession>A0A2J8AIJ7</accession>
<proteinExistence type="predicted"/>
<feature type="compositionally biased region" description="Low complexity" evidence="1">
    <location>
        <begin position="63"/>
        <end position="79"/>
    </location>
</feature>
<evidence type="ECO:0000313" key="2">
    <source>
        <dbReference type="EMBL" id="PNH12337.1"/>
    </source>
</evidence>
<feature type="region of interest" description="Disordered" evidence="1">
    <location>
        <begin position="63"/>
        <end position="82"/>
    </location>
</feature>
<evidence type="ECO:0000313" key="3">
    <source>
        <dbReference type="Proteomes" id="UP000236333"/>
    </source>
</evidence>
<name>A0A2J8AIJ7_9CHLO</name>
<sequence length="134" mass="14369">MQCREVRFKEHAVPWDAGLLPRLQRSALRLLAVHLRMALAEAGAAQHRLLLLAEAEAAEMEGAVDGAGSSAPGPASAGAVRRRDQARRALARLLDGSVSFAFRVHQLVGGFDPGCIRLLEALGPVWREASGRRG</sequence>
<gene>
    <name evidence="2" type="ORF">TSOC_000720</name>
</gene>
<evidence type="ECO:0000256" key="1">
    <source>
        <dbReference type="SAM" id="MobiDB-lite"/>
    </source>
</evidence>
<dbReference type="Proteomes" id="UP000236333">
    <property type="component" value="Unassembled WGS sequence"/>
</dbReference>
<comment type="caution">
    <text evidence="2">The sequence shown here is derived from an EMBL/GenBank/DDBJ whole genome shotgun (WGS) entry which is preliminary data.</text>
</comment>
<dbReference type="OrthoDB" id="553303at2759"/>